<dbReference type="STRING" id="632772.ROP_53600"/>
<organism evidence="2 3">
    <name type="scientific">Rhodococcus opacus (strain B4)</name>
    <dbReference type="NCBI Taxonomy" id="632772"/>
    <lineage>
        <taxon>Bacteria</taxon>
        <taxon>Bacillati</taxon>
        <taxon>Actinomycetota</taxon>
        <taxon>Actinomycetes</taxon>
        <taxon>Mycobacteriales</taxon>
        <taxon>Nocardiaceae</taxon>
        <taxon>Rhodococcus</taxon>
    </lineage>
</organism>
<feature type="transmembrane region" description="Helical" evidence="1">
    <location>
        <begin position="65"/>
        <end position="85"/>
    </location>
</feature>
<name>C1AVB7_RHOOB</name>
<dbReference type="Proteomes" id="UP000002212">
    <property type="component" value="Chromosome"/>
</dbReference>
<dbReference type="KEGG" id="rop:ROP_53600"/>
<dbReference type="PATRIC" id="fig|632772.20.peg.5591"/>
<dbReference type="EMBL" id="AP011115">
    <property type="protein sequence ID" value="BAH53607.1"/>
    <property type="molecule type" value="Genomic_DNA"/>
</dbReference>
<keyword evidence="1" id="KW-0812">Transmembrane</keyword>
<keyword evidence="1" id="KW-0472">Membrane</keyword>
<evidence type="ECO:0000256" key="1">
    <source>
        <dbReference type="SAM" id="Phobius"/>
    </source>
</evidence>
<keyword evidence="1" id="KW-1133">Transmembrane helix</keyword>
<feature type="transmembrane region" description="Helical" evidence="1">
    <location>
        <begin position="253"/>
        <end position="273"/>
    </location>
</feature>
<dbReference type="HOGENOM" id="CLU_871017_0_0_11"/>
<gene>
    <name evidence="2" type="ordered locus">ROP_53600</name>
</gene>
<dbReference type="RefSeq" id="WP_015889108.1">
    <property type="nucleotide sequence ID" value="NC_012522.1"/>
</dbReference>
<feature type="transmembrane region" description="Helical" evidence="1">
    <location>
        <begin position="97"/>
        <end position="115"/>
    </location>
</feature>
<dbReference type="AlphaFoldDB" id="C1AVB7"/>
<sequence>MNAFTTGLAAGAAGTTMLNTVTYLDMAIRGRPASTVPDKTVESVATALGVAIPGRGDALAARRSAFGALGGIAVGTAIGVAASLVRRAGAHLTPTAGTLGVGLAAMAVTGIPITVRGISDPRAWTTQDWIGDLVPHLVYGATVTAVLRQRDAAAEHRSTPSAERSGTVRSVVIGVASGLRSSTGIAAVLLSRTPATAHRTRLIGAVAAVGGELVADKNPNVPSRLSPPALGGRLAAGGAGAAALARRDRTDTASALIVGVVGALAGSYGGAWWRQWAGRRVPDWQAALAEDAIALAMSAVALRSPAAP</sequence>
<protein>
    <submittedName>
        <fullName evidence="2">Hypothetical membrane protein</fullName>
    </submittedName>
</protein>
<dbReference type="OrthoDB" id="4569917at2"/>
<proteinExistence type="predicted"/>
<reference evidence="2 3" key="1">
    <citation type="submission" date="2009-03" db="EMBL/GenBank/DDBJ databases">
        <title>Comparison of the complete genome sequences of Rhodococcus erythropolis PR4 and Rhodococcus opacus B4.</title>
        <authorList>
            <person name="Takarada H."/>
            <person name="Sekine M."/>
            <person name="Hosoyama A."/>
            <person name="Yamada R."/>
            <person name="Fujisawa T."/>
            <person name="Omata S."/>
            <person name="Shimizu A."/>
            <person name="Tsukatani N."/>
            <person name="Tanikawa S."/>
            <person name="Fujita N."/>
            <person name="Harayama S."/>
        </authorList>
    </citation>
    <scope>NUCLEOTIDE SEQUENCE [LARGE SCALE GENOMIC DNA]</scope>
    <source>
        <strain evidence="2 3">B4</strain>
    </source>
</reference>
<evidence type="ECO:0000313" key="3">
    <source>
        <dbReference type="Proteomes" id="UP000002212"/>
    </source>
</evidence>
<evidence type="ECO:0000313" key="2">
    <source>
        <dbReference type="EMBL" id="BAH53607.1"/>
    </source>
</evidence>
<accession>C1AVB7</accession>